<feature type="transmembrane region" description="Helical" evidence="1">
    <location>
        <begin position="49"/>
        <end position="68"/>
    </location>
</feature>
<gene>
    <name evidence="2" type="ORF">JOC58_003530</name>
</gene>
<keyword evidence="3" id="KW-1185">Reference proteome</keyword>
<name>A0ABU1J3S4_9BACL</name>
<comment type="caution">
    <text evidence="2">The sequence shown here is derived from an EMBL/GenBank/DDBJ whole genome shotgun (WGS) entry which is preliminary data.</text>
</comment>
<organism evidence="2 3">
    <name type="scientific">Paenibacillus hunanensis</name>
    <dbReference type="NCBI Taxonomy" id="539262"/>
    <lineage>
        <taxon>Bacteria</taxon>
        <taxon>Bacillati</taxon>
        <taxon>Bacillota</taxon>
        <taxon>Bacilli</taxon>
        <taxon>Bacillales</taxon>
        <taxon>Paenibacillaceae</taxon>
        <taxon>Paenibacillus</taxon>
    </lineage>
</organism>
<dbReference type="EMBL" id="JAVDQH010000016">
    <property type="protein sequence ID" value="MDR6245617.1"/>
    <property type="molecule type" value="Genomic_DNA"/>
</dbReference>
<evidence type="ECO:0000313" key="3">
    <source>
        <dbReference type="Proteomes" id="UP001185028"/>
    </source>
</evidence>
<protein>
    <recommendedName>
        <fullName evidence="4">DUF3955 domain-containing protein</fullName>
    </recommendedName>
</protein>
<sequence>MIKLLLGCTSIVCATIILCTGFILAGLRGAAYSSQINGGAFQYQLFDIGIIWFIIPLFLLVVGGILIYTSRYDFNEA</sequence>
<proteinExistence type="predicted"/>
<reference evidence="2 3" key="1">
    <citation type="submission" date="2023-07" db="EMBL/GenBank/DDBJ databases">
        <title>Genomic Encyclopedia of Type Strains, Phase IV (KMG-IV): sequencing the most valuable type-strain genomes for metagenomic binning, comparative biology and taxonomic classification.</title>
        <authorList>
            <person name="Goeker M."/>
        </authorList>
    </citation>
    <scope>NUCLEOTIDE SEQUENCE [LARGE SCALE GENOMIC DNA]</scope>
    <source>
        <strain evidence="2 3">DSM 22170</strain>
    </source>
</reference>
<keyword evidence="1" id="KW-0472">Membrane</keyword>
<evidence type="ECO:0008006" key="4">
    <source>
        <dbReference type="Google" id="ProtNLM"/>
    </source>
</evidence>
<keyword evidence="1" id="KW-0812">Transmembrane</keyword>
<keyword evidence="1" id="KW-1133">Transmembrane helix</keyword>
<accession>A0ABU1J3S4</accession>
<dbReference type="Proteomes" id="UP001185028">
    <property type="component" value="Unassembled WGS sequence"/>
</dbReference>
<evidence type="ECO:0000313" key="2">
    <source>
        <dbReference type="EMBL" id="MDR6245617.1"/>
    </source>
</evidence>
<evidence type="ECO:0000256" key="1">
    <source>
        <dbReference type="SAM" id="Phobius"/>
    </source>
</evidence>